<dbReference type="EMBL" id="BDHI01000007">
    <property type="protein sequence ID" value="GCB21161.1"/>
    <property type="molecule type" value="Genomic_DNA"/>
</dbReference>
<dbReference type="InterPro" id="IPR000026">
    <property type="entry name" value="N1-like"/>
</dbReference>
<evidence type="ECO:0000256" key="1">
    <source>
        <dbReference type="ARBA" id="ARBA00022722"/>
    </source>
</evidence>
<dbReference type="GO" id="GO:0016787">
    <property type="term" value="F:hydrolase activity"/>
    <property type="evidence" value="ECO:0007669"/>
    <property type="project" value="UniProtKB-KW"/>
</dbReference>
<keyword evidence="2" id="KW-0255">Endonuclease</keyword>
<evidence type="ECO:0000256" key="4">
    <source>
        <dbReference type="ARBA" id="ARBA00023157"/>
    </source>
</evidence>
<dbReference type="Pfam" id="PF00545">
    <property type="entry name" value="Ribonuclease"/>
    <property type="match status" value="1"/>
</dbReference>
<gene>
    <name evidence="8" type="ORF">AAWM_04046</name>
</gene>
<keyword evidence="9" id="KW-1185">Reference proteome</keyword>
<proteinExistence type="predicted"/>
<feature type="chain" id="PRO_5019399850" evidence="7">
    <location>
        <begin position="20"/>
        <end position="227"/>
    </location>
</feature>
<dbReference type="AlphaFoldDB" id="A0A401KPH6"/>
<comment type="caution">
    <text evidence="8">The sequence shown here is derived from an EMBL/GenBank/DDBJ whole genome shotgun (WGS) entry which is preliminary data.</text>
</comment>
<keyword evidence="4" id="KW-1015">Disulfide bond</keyword>
<evidence type="ECO:0000256" key="2">
    <source>
        <dbReference type="ARBA" id="ARBA00022759"/>
    </source>
</evidence>
<dbReference type="SUPFAM" id="SSF53933">
    <property type="entry name" value="Microbial ribonucleases"/>
    <property type="match status" value="1"/>
</dbReference>
<keyword evidence="5" id="KW-0456">Lyase</keyword>
<sequence>MLFSFKPTILLALALTAVASPIANPTADETNTLVARAQMKDVNCNGKKFAKQDIYNAIQQARKVQTAKDNHETGYAKYPEENFNFEGLFKVSTTLYEYPLVAGGVYSGKLGVNPDKYRVVMNEKYGYVGSLYHITGNSFKKCDNIETSPTTTTTTTTTKTTTTATAKATTKASSGKSGHKSGSNTHKKGGKMFRQWIGRANSVGIAHGGKGAPITSGVGMVMELSSS</sequence>
<feature type="region of interest" description="Disordered" evidence="6">
    <location>
        <begin position="148"/>
        <end position="189"/>
    </location>
</feature>
<dbReference type="Proteomes" id="UP000286921">
    <property type="component" value="Unassembled WGS sequence"/>
</dbReference>
<accession>A0A401KPH6</accession>
<evidence type="ECO:0000256" key="7">
    <source>
        <dbReference type="SAM" id="SignalP"/>
    </source>
</evidence>
<evidence type="ECO:0000256" key="3">
    <source>
        <dbReference type="ARBA" id="ARBA00022801"/>
    </source>
</evidence>
<dbReference type="GO" id="GO:0046589">
    <property type="term" value="F:ribonuclease T1 activity"/>
    <property type="evidence" value="ECO:0007669"/>
    <property type="project" value="UniProtKB-EC"/>
</dbReference>
<protein>
    <submittedName>
        <fullName evidence="8">Guanyl-specific ribonuclease Po1</fullName>
    </submittedName>
</protein>
<dbReference type="STRING" id="105351.A0A401KPH6"/>
<organism evidence="8 9">
    <name type="scientific">Aspergillus awamori</name>
    <name type="common">Black koji mold</name>
    <dbReference type="NCBI Taxonomy" id="105351"/>
    <lineage>
        <taxon>Eukaryota</taxon>
        <taxon>Fungi</taxon>
        <taxon>Dikarya</taxon>
        <taxon>Ascomycota</taxon>
        <taxon>Pezizomycotina</taxon>
        <taxon>Eurotiomycetes</taxon>
        <taxon>Eurotiomycetidae</taxon>
        <taxon>Eurotiales</taxon>
        <taxon>Aspergillaceae</taxon>
        <taxon>Aspergillus</taxon>
    </lineage>
</organism>
<dbReference type="PANTHER" id="PTHR42104:SF2">
    <property type="entry name" value="GUANYL-SPECIFIC RIBONUCLEASE, PUTATIVE (AFU_ORTHOLOGUE AFUA_4G01200)-RELATED"/>
    <property type="match status" value="1"/>
</dbReference>
<dbReference type="GO" id="GO:0003723">
    <property type="term" value="F:RNA binding"/>
    <property type="evidence" value="ECO:0007669"/>
    <property type="project" value="InterPro"/>
</dbReference>
<evidence type="ECO:0000256" key="5">
    <source>
        <dbReference type="ARBA" id="ARBA00023239"/>
    </source>
</evidence>
<reference evidence="8 9" key="1">
    <citation type="submission" date="2016-09" db="EMBL/GenBank/DDBJ databases">
        <title>Aspergillus awamori IFM 58123T.</title>
        <authorList>
            <person name="Kusuya Y."/>
            <person name="Shimizu M."/>
            <person name="Takahashi H."/>
            <person name="Yaguchi T."/>
        </authorList>
    </citation>
    <scope>NUCLEOTIDE SEQUENCE [LARGE SCALE GENOMIC DNA]</scope>
    <source>
        <strain evidence="8 9">IFM 58123</strain>
    </source>
</reference>
<feature type="signal peptide" evidence="7">
    <location>
        <begin position="1"/>
        <end position="19"/>
    </location>
</feature>
<keyword evidence="1" id="KW-0540">Nuclease</keyword>
<feature type="compositionally biased region" description="Low complexity" evidence="6">
    <location>
        <begin position="150"/>
        <end position="184"/>
    </location>
</feature>
<dbReference type="Gene3D" id="3.10.450.30">
    <property type="entry name" value="Microbial ribonucleases"/>
    <property type="match status" value="1"/>
</dbReference>
<dbReference type="PANTHER" id="PTHR42104">
    <property type="entry name" value="EXTRACELLULAR GUANYL-SPECIFIC RIBONUCLEASE RNTA (AFU_ORTHOLOGUE AFUA_4G03230)"/>
    <property type="match status" value="1"/>
</dbReference>
<keyword evidence="7" id="KW-0732">Signal</keyword>
<evidence type="ECO:0000313" key="8">
    <source>
        <dbReference type="EMBL" id="GCB21161.1"/>
    </source>
</evidence>
<evidence type="ECO:0000313" key="9">
    <source>
        <dbReference type="Proteomes" id="UP000286921"/>
    </source>
</evidence>
<name>A0A401KPH6_ASPAW</name>
<evidence type="ECO:0000256" key="6">
    <source>
        <dbReference type="SAM" id="MobiDB-lite"/>
    </source>
</evidence>
<dbReference type="InterPro" id="IPR016191">
    <property type="entry name" value="Ribonuclease/ribotoxin"/>
</dbReference>
<keyword evidence="3" id="KW-0378">Hydrolase</keyword>